<dbReference type="AlphaFoldDB" id="A0A0T9Q3D2"/>
<dbReference type="Proteomes" id="UP000038204">
    <property type="component" value="Unassembled WGS sequence"/>
</dbReference>
<evidence type="ECO:0000313" key="1">
    <source>
        <dbReference type="EMBL" id="CNH94329.1"/>
    </source>
</evidence>
<evidence type="ECO:0000313" key="2">
    <source>
        <dbReference type="Proteomes" id="UP000038204"/>
    </source>
</evidence>
<proteinExistence type="predicted"/>
<accession>A0A0T9Q3D2</accession>
<sequence length="41" mass="4742">MTLSRLFVRGSGWHKMMSSFINVLSRIPQSAEFIGMILHDF</sequence>
<protein>
    <submittedName>
        <fullName evidence="1">Uncharacterized protein</fullName>
    </submittedName>
</protein>
<reference evidence="1 2" key="1">
    <citation type="submission" date="2015-03" db="EMBL/GenBank/DDBJ databases">
        <authorList>
            <person name="Murphy D."/>
        </authorList>
    </citation>
    <scope>NUCLEOTIDE SEQUENCE [LARGE SCALE GENOMIC DNA]</scope>
    <source>
        <strain evidence="1 2">Y233</strain>
    </source>
</reference>
<dbReference type="EMBL" id="CQBK01000012">
    <property type="protein sequence ID" value="CNH94329.1"/>
    <property type="molecule type" value="Genomic_DNA"/>
</dbReference>
<organism evidence="1 2">
    <name type="scientific">Yersinia similis</name>
    <dbReference type="NCBI Taxonomy" id="367190"/>
    <lineage>
        <taxon>Bacteria</taxon>
        <taxon>Pseudomonadati</taxon>
        <taxon>Pseudomonadota</taxon>
        <taxon>Gammaproteobacteria</taxon>
        <taxon>Enterobacterales</taxon>
        <taxon>Yersiniaceae</taxon>
        <taxon>Yersinia</taxon>
    </lineage>
</organism>
<gene>
    <name evidence="1" type="ORF">ERS008667_01956</name>
</gene>
<name>A0A0T9Q3D2_9GAMM</name>